<dbReference type="EMBL" id="BARS01024888">
    <property type="protein sequence ID" value="GAG12712.1"/>
    <property type="molecule type" value="Genomic_DNA"/>
</dbReference>
<dbReference type="InterPro" id="IPR013320">
    <property type="entry name" value="ConA-like_dom_sf"/>
</dbReference>
<comment type="caution">
    <text evidence="1">The sequence shown here is derived from an EMBL/GenBank/DDBJ whole genome shotgun (WGS) entry which is preliminary data.</text>
</comment>
<name>X0VNH3_9ZZZZ</name>
<dbReference type="SUPFAM" id="SSF49899">
    <property type="entry name" value="Concanavalin A-like lectins/glucanases"/>
    <property type="match status" value="1"/>
</dbReference>
<accession>X0VNH3</accession>
<evidence type="ECO:0008006" key="2">
    <source>
        <dbReference type="Google" id="ProtNLM"/>
    </source>
</evidence>
<gene>
    <name evidence="1" type="ORF">S01H1_39440</name>
</gene>
<sequence length="217" mass="24508">KYNVFPLDDRVYERFNPAIAGRPDLPAGRTTMTFYPGMTNLMEMTVLNVKNRSHTITAEVDVSEGKTDGVILAQGGRFAGWSLYVKDGIIKYAYNWFDMDYYYVEAAKKLSAGTYNIRYHFDFDGGQPGSGGTGTLYINDKKVGEGRIEKTVPFIFSADETMDVGGDLALPVTDDYPEGEKNQFKGTIHWVRVDLEDDDVSHLEPDESKYHRIMARQ</sequence>
<protein>
    <recommendedName>
        <fullName evidence="2">Arylsulfatase</fullName>
    </recommendedName>
</protein>
<proteinExistence type="predicted"/>
<reference evidence="1" key="1">
    <citation type="journal article" date="2014" name="Front. Microbiol.">
        <title>High frequency of phylogenetically diverse reductive dehalogenase-homologous genes in deep subseafloor sedimentary metagenomes.</title>
        <authorList>
            <person name="Kawai M."/>
            <person name="Futagami T."/>
            <person name="Toyoda A."/>
            <person name="Takaki Y."/>
            <person name="Nishi S."/>
            <person name="Hori S."/>
            <person name="Arai W."/>
            <person name="Tsubouchi T."/>
            <person name="Morono Y."/>
            <person name="Uchiyama I."/>
            <person name="Ito T."/>
            <person name="Fujiyama A."/>
            <person name="Inagaki F."/>
            <person name="Takami H."/>
        </authorList>
    </citation>
    <scope>NUCLEOTIDE SEQUENCE</scope>
    <source>
        <strain evidence="1">Expedition CK06-06</strain>
    </source>
</reference>
<feature type="non-terminal residue" evidence="1">
    <location>
        <position position="1"/>
    </location>
</feature>
<organism evidence="1">
    <name type="scientific">marine sediment metagenome</name>
    <dbReference type="NCBI Taxonomy" id="412755"/>
    <lineage>
        <taxon>unclassified sequences</taxon>
        <taxon>metagenomes</taxon>
        <taxon>ecological metagenomes</taxon>
    </lineage>
</organism>
<dbReference type="AlphaFoldDB" id="X0VNH3"/>
<evidence type="ECO:0000313" key="1">
    <source>
        <dbReference type="EMBL" id="GAG12712.1"/>
    </source>
</evidence>